<keyword evidence="1" id="KW-0472">Membrane</keyword>
<evidence type="ECO:0000313" key="3">
    <source>
        <dbReference type="Proteomes" id="UP000291981"/>
    </source>
</evidence>
<dbReference type="RefSeq" id="WP_130609435.1">
    <property type="nucleotide sequence ID" value="NZ_SGIU01000001.1"/>
</dbReference>
<proteinExistence type="predicted"/>
<keyword evidence="3" id="KW-1185">Reference proteome</keyword>
<feature type="transmembrane region" description="Helical" evidence="1">
    <location>
        <begin position="7"/>
        <end position="29"/>
    </location>
</feature>
<protein>
    <submittedName>
        <fullName evidence="2">Uncharacterized protein</fullName>
    </submittedName>
</protein>
<evidence type="ECO:0000313" key="2">
    <source>
        <dbReference type="EMBL" id="TAI48775.1"/>
    </source>
</evidence>
<keyword evidence="1" id="KW-0812">Transmembrane</keyword>
<name>A0A4Q8QE97_9FLAO</name>
<dbReference type="Proteomes" id="UP000291981">
    <property type="component" value="Unassembled WGS sequence"/>
</dbReference>
<gene>
    <name evidence="2" type="ORF">EW142_02955</name>
</gene>
<reference evidence="2 3" key="1">
    <citation type="submission" date="2019-02" db="EMBL/GenBank/DDBJ databases">
        <title>Draft genome sequence of Muricauda sp. 176CP4-71.</title>
        <authorList>
            <person name="Park J.-S."/>
        </authorList>
    </citation>
    <scope>NUCLEOTIDE SEQUENCE [LARGE SCALE GENOMIC DNA]</scope>
    <source>
        <strain evidence="2 3">176CP4-71</strain>
    </source>
</reference>
<feature type="transmembrane region" description="Helical" evidence="1">
    <location>
        <begin position="142"/>
        <end position="163"/>
    </location>
</feature>
<organism evidence="2 3">
    <name type="scientific">Flagellimonas allohymeniacidonis</name>
    <dbReference type="NCBI Taxonomy" id="2517819"/>
    <lineage>
        <taxon>Bacteria</taxon>
        <taxon>Pseudomonadati</taxon>
        <taxon>Bacteroidota</taxon>
        <taxon>Flavobacteriia</taxon>
        <taxon>Flavobacteriales</taxon>
        <taxon>Flavobacteriaceae</taxon>
        <taxon>Flagellimonas</taxon>
    </lineage>
</organism>
<sequence length="203" mass="23979">MAYRFGILMLALYSVLIIFFELQFGQTYVREYLSDIEGDVIFFAVNTTITTVFLVLIAYNFILCLTLDRKKEKNTKKILPFLVFQSLLFLFLAMDERFMIHERMGYYLGFNDAYLLGAIGVFELVVLFSFKQLLWTKTLKTYSLYLGGLFFGIMILIDAFGGTNTILRLSFEDLSKTWAIFFLFVYSFEFYKLWQKEKNIERI</sequence>
<evidence type="ECO:0000256" key="1">
    <source>
        <dbReference type="SAM" id="Phobius"/>
    </source>
</evidence>
<feature type="transmembrane region" description="Helical" evidence="1">
    <location>
        <begin position="41"/>
        <end position="66"/>
    </location>
</feature>
<accession>A0A4Q8QE97</accession>
<comment type="caution">
    <text evidence="2">The sequence shown here is derived from an EMBL/GenBank/DDBJ whole genome shotgun (WGS) entry which is preliminary data.</text>
</comment>
<dbReference type="OrthoDB" id="7857417at2"/>
<keyword evidence="1" id="KW-1133">Transmembrane helix</keyword>
<dbReference type="EMBL" id="SGIU01000001">
    <property type="protein sequence ID" value="TAI48775.1"/>
    <property type="molecule type" value="Genomic_DNA"/>
</dbReference>
<feature type="transmembrane region" description="Helical" evidence="1">
    <location>
        <begin position="114"/>
        <end position="130"/>
    </location>
</feature>
<feature type="transmembrane region" description="Helical" evidence="1">
    <location>
        <begin position="175"/>
        <end position="194"/>
    </location>
</feature>
<feature type="transmembrane region" description="Helical" evidence="1">
    <location>
        <begin position="78"/>
        <end position="94"/>
    </location>
</feature>
<dbReference type="AlphaFoldDB" id="A0A4Q8QE97"/>